<dbReference type="EMBL" id="JH159154">
    <property type="protein sequence ID" value="EGZ18048.1"/>
    <property type="molecule type" value="Genomic_DNA"/>
</dbReference>
<dbReference type="OMA" id="AVYYSHS"/>
<feature type="non-terminal residue" evidence="2">
    <location>
        <position position="118"/>
    </location>
</feature>
<proteinExistence type="predicted"/>
<name>G4ZGY2_PHYSP</name>
<dbReference type="KEGG" id="psoj:PHYSODRAFT_403560"/>
<dbReference type="InParanoid" id="G4ZGY2"/>
<organism evidence="2 3">
    <name type="scientific">Phytophthora sojae (strain P6497)</name>
    <name type="common">Soybean stem and root rot agent</name>
    <name type="synonym">Phytophthora megasperma f. sp. glycines</name>
    <dbReference type="NCBI Taxonomy" id="1094619"/>
    <lineage>
        <taxon>Eukaryota</taxon>
        <taxon>Sar</taxon>
        <taxon>Stramenopiles</taxon>
        <taxon>Oomycota</taxon>
        <taxon>Peronosporomycetes</taxon>
        <taxon>Peronosporales</taxon>
        <taxon>Peronosporaceae</taxon>
        <taxon>Phytophthora</taxon>
    </lineage>
</organism>
<dbReference type="Proteomes" id="UP000002640">
    <property type="component" value="Unassembled WGS sequence"/>
</dbReference>
<dbReference type="GeneID" id="20651351"/>
<keyword evidence="1" id="KW-0812">Transmembrane</keyword>
<feature type="transmembrane region" description="Helical" evidence="1">
    <location>
        <begin position="71"/>
        <end position="94"/>
    </location>
</feature>
<sequence length="118" mass="13283">LRSTLSRRVNEDAVFDALQALFHSEYLLMAEYVEFALPILYAAYLAAIFHLPVASYYPQTMSLTSQSLARTVATIVAYAAGEFVGFVVLLFLLWRKFGISPLHQRAFAFETQAWALQG</sequence>
<evidence type="ECO:0000313" key="2">
    <source>
        <dbReference type="EMBL" id="EGZ18048.1"/>
    </source>
</evidence>
<feature type="non-terminal residue" evidence="2">
    <location>
        <position position="1"/>
    </location>
</feature>
<keyword evidence="1" id="KW-0472">Membrane</keyword>
<evidence type="ECO:0000313" key="3">
    <source>
        <dbReference type="Proteomes" id="UP000002640"/>
    </source>
</evidence>
<feature type="transmembrane region" description="Helical" evidence="1">
    <location>
        <begin position="32"/>
        <end position="51"/>
    </location>
</feature>
<protein>
    <submittedName>
        <fullName evidence="2">Uncharacterized protein</fullName>
    </submittedName>
</protein>
<reference evidence="2 3" key="1">
    <citation type="journal article" date="2006" name="Science">
        <title>Phytophthora genome sequences uncover evolutionary origins and mechanisms of pathogenesis.</title>
        <authorList>
            <person name="Tyler B.M."/>
            <person name="Tripathy S."/>
            <person name="Zhang X."/>
            <person name="Dehal P."/>
            <person name="Jiang R.H."/>
            <person name="Aerts A."/>
            <person name="Arredondo F.D."/>
            <person name="Baxter L."/>
            <person name="Bensasson D."/>
            <person name="Beynon J.L."/>
            <person name="Chapman J."/>
            <person name="Damasceno C.M."/>
            <person name="Dorrance A.E."/>
            <person name="Dou D."/>
            <person name="Dickerman A.W."/>
            <person name="Dubchak I.L."/>
            <person name="Garbelotto M."/>
            <person name="Gijzen M."/>
            <person name="Gordon S.G."/>
            <person name="Govers F."/>
            <person name="Grunwald N.J."/>
            <person name="Huang W."/>
            <person name="Ivors K.L."/>
            <person name="Jones R.W."/>
            <person name="Kamoun S."/>
            <person name="Krampis K."/>
            <person name="Lamour K.H."/>
            <person name="Lee M.K."/>
            <person name="McDonald W.H."/>
            <person name="Medina M."/>
            <person name="Meijer H.J."/>
            <person name="Nordberg E.K."/>
            <person name="Maclean D.J."/>
            <person name="Ospina-Giraldo M.D."/>
            <person name="Morris P.F."/>
            <person name="Phuntumart V."/>
            <person name="Putnam N.H."/>
            <person name="Rash S."/>
            <person name="Rose J.K."/>
            <person name="Sakihama Y."/>
            <person name="Salamov A.A."/>
            <person name="Savidor A."/>
            <person name="Scheuring C.F."/>
            <person name="Smith B.M."/>
            <person name="Sobral B.W."/>
            <person name="Terry A."/>
            <person name="Torto-Alalibo T.A."/>
            <person name="Win J."/>
            <person name="Xu Z."/>
            <person name="Zhang H."/>
            <person name="Grigoriev I.V."/>
            <person name="Rokhsar D.S."/>
            <person name="Boore J.L."/>
        </authorList>
    </citation>
    <scope>NUCLEOTIDE SEQUENCE [LARGE SCALE GENOMIC DNA]</scope>
    <source>
        <strain evidence="2 3">P6497</strain>
    </source>
</reference>
<dbReference type="AlphaFoldDB" id="G4ZGY2"/>
<keyword evidence="3" id="KW-1185">Reference proteome</keyword>
<accession>G4ZGY2</accession>
<keyword evidence="1" id="KW-1133">Transmembrane helix</keyword>
<evidence type="ECO:0000256" key="1">
    <source>
        <dbReference type="SAM" id="Phobius"/>
    </source>
</evidence>
<dbReference type="RefSeq" id="XP_009527106.1">
    <property type="nucleotide sequence ID" value="XM_009528811.1"/>
</dbReference>
<gene>
    <name evidence="2" type="ORF">PHYSODRAFT_403560</name>
</gene>